<dbReference type="GeneID" id="13028268"/>
<dbReference type="PATRIC" id="fig|523841.21.peg.2492"/>
<dbReference type="HOGENOM" id="CLU_159738_1_3_2"/>
<gene>
    <name evidence="2" type="ordered locus">HFX_2108</name>
    <name evidence="3" type="ORF">BM92_11295</name>
    <name evidence="4" type="ORF">C439_12344</name>
    <name evidence="5" type="ORF">E6P09_01150</name>
</gene>
<reference evidence="4 7" key="3">
    <citation type="journal article" date="2014" name="PLoS Genet.">
        <title>Phylogenetically driven sequencing of extremely halophilic archaea reveals strategies for static and dynamic osmo-response.</title>
        <authorList>
            <person name="Becker E.A."/>
            <person name="Seitzer P.M."/>
            <person name="Tritt A."/>
            <person name="Larsen D."/>
            <person name="Krusor M."/>
            <person name="Yao A.I."/>
            <person name="Wu D."/>
            <person name="Madern D."/>
            <person name="Eisen J.A."/>
            <person name="Darling A.E."/>
            <person name="Facciotti M.T."/>
        </authorList>
    </citation>
    <scope>NUCLEOTIDE SEQUENCE [LARGE SCALE GENOMIC DNA]</scope>
    <source>
        <strain evidence="4">ATCC 33500</strain>
        <strain evidence="7">ATCC 33500 / DSM 1411 / JCM 8866 / NBRC 14739 / NCIMB 2177 / R-4</strain>
    </source>
</reference>
<dbReference type="Pfam" id="PF18545">
    <property type="entry name" value="HalOD1"/>
    <property type="match status" value="1"/>
</dbReference>
<evidence type="ECO:0000313" key="5">
    <source>
        <dbReference type="EMBL" id="QCQ73955.1"/>
    </source>
</evidence>
<reference evidence="2" key="1">
    <citation type="journal article" date="2012" name="Appl. Environ. Microbiol.">
        <title>Identification of the haloarchaeal phasin (PhaP) that functions in polyhydroxyalkanoate accumulation and granule formation in Haloferax mediterranei.</title>
        <authorList>
            <person name="Cai S."/>
            <person name="Cai L."/>
            <person name="Liu H."/>
            <person name="Liu X."/>
            <person name="Han J."/>
            <person name="Zhou J."/>
            <person name="Xiang H."/>
        </authorList>
    </citation>
    <scope>NUCLEOTIDE SEQUENCE</scope>
    <source>
        <strain evidence="2">CGMCC 1.2087</strain>
    </source>
</reference>
<protein>
    <recommendedName>
        <fullName evidence="1">Halobacterial output domain-containing protein</fullName>
    </recommendedName>
</protein>
<dbReference type="OrthoDB" id="205616at2157"/>
<dbReference type="EMBL" id="CP039139">
    <property type="protein sequence ID" value="QCQ73955.1"/>
    <property type="molecule type" value="Genomic_DNA"/>
</dbReference>
<dbReference type="Proteomes" id="UP000006469">
    <property type="component" value="Chromosome"/>
</dbReference>
<dbReference type="PaxDb" id="523841-HFX_2108"/>
<keyword evidence="7" id="KW-1185">Reference proteome</keyword>
<dbReference type="AlphaFoldDB" id="I3R6D9"/>
<dbReference type="Proteomes" id="UP000011603">
    <property type="component" value="Unassembled WGS sequence"/>
</dbReference>
<dbReference type="eggNOG" id="arCOG08928">
    <property type="taxonomic scope" value="Archaea"/>
</dbReference>
<dbReference type="Proteomes" id="UP000299011">
    <property type="component" value="Chromosome"/>
</dbReference>
<dbReference type="RefSeq" id="WP_004059518.1">
    <property type="nucleotide sequence ID" value="NC_017941.2"/>
</dbReference>
<dbReference type="EMBL" id="CP001868">
    <property type="protein sequence ID" value="AFK19799.1"/>
    <property type="molecule type" value="Genomic_DNA"/>
</dbReference>
<dbReference type="InterPro" id="IPR040624">
    <property type="entry name" value="HalOD1"/>
</dbReference>
<evidence type="ECO:0000313" key="8">
    <source>
        <dbReference type="Proteomes" id="UP000027075"/>
    </source>
</evidence>
<reference evidence="3 8" key="4">
    <citation type="submission" date="2014-04" db="EMBL/GenBank/DDBJ databases">
        <title>Transcriptional profiles of Haloferax mediterranei on the basis of nitrogen availability.</title>
        <authorList>
            <person name="Bautista V."/>
        </authorList>
    </citation>
    <scope>NUCLEOTIDE SEQUENCE [LARGE SCALE GENOMIC DNA]</scope>
    <source>
        <strain evidence="3">ATCC 33500</strain>
        <strain evidence="8">ATCC 33500 / DSM 1411 / JCM 8866 / NBRC 14739 / NCIMB 2177 / R-4</strain>
    </source>
</reference>
<reference evidence="2" key="5">
    <citation type="submission" date="2014-05" db="EMBL/GenBank/DDBJ databases">
        <authorList>
            <person name="Wang L."/>
            <person name="Yang H."/>
            <person name="Xiang H."/>
        </authorList>
    </citation>
    <scope>NUCLEOTIDE SEQUENCE</scope>
    <source>
        <strain evidence="2">CGMCC 1.2087</strain>
    </source>
</reference>
<evidence type="ECO:0000313" key="3">
    <source>
        <dbReference type="EMBL" id="AHZ23184.1"/>
    </source>
</evidence>
<feature type="domain" description="Halobacterial output" evidence="1">
    <location>
        <begin position="23"/>
        <end position="95"/>
    </location>
</feature>
<evidence type="ECO:0000313" key="6">
    <source>
        <dbReference type="Proteomes" id="UP000006469"/>
    </source>
</evidence>
<reference evidence="5 9" key="6">
    <citation type="submission" date="2019-04" db="EMBL/GenBank/DDBJ databases">
        <title>Methylomes of two halophilic Archaea, Haloarcula marismortui and Haloferax mediterranei.</title>
        <authorList>
            <person name="DasSarma S."/>
            <person name="DasSarma P."/>
            <person name="DasSarma S."/>
            <person name="Fomenkov A."/>
            <person name="Vincze T."/>
            <person name="Anton B.P."/>
            <person name="Roberts R.J."/>
        </authorList>
    </citation>
    <scope>NUCLEOTIDE SEQUENCE [LARGE SCALE GENOMIC DNA]</scope>
    <source>
        <strain evidence="5">ATCC 33500</strain>
        <strain evidence="9">ATCC 33500 / DSM 1411 / JCM 8866 / NBRC 14739 / NCIMB 2177 / R-4</strain>
    </source>
</reference>
<evidence type="ECO:0000313" key="2">
    <source>
        <dbReference type="EMBL" id="AFK19799.1"/>
    </source>
</evidence>
<reference evidence="2 6" key="2">
    <citation type="journal article" date="2012" name="J. Bacteriol.">
        <title>Complete genome sequence of the metabolically versatile halophilic archaeon Haloferax mediterranei, a poly(3-hydroxybutyrate-co-3-hydroxyvalerate) producer.</title>
        <authorList>
            <person name="Han J."/>
            <person name="Zhang F."/>
            <person name="Hou J."/>
            <person name="Liu X."/>
            <person name="Li M."/>
            <person name="Liu H."/>
            <person name="Cai L."/>
            <person name="Zhang B."/>
            <person name="Chen Y."/>
            <person name="Zhou J."/>
            <person name="Hu S."/>
            <person name="Xiang H."/>
        </authorList>
    </citation>
    <scope>NUCLEOTIDE SEQUENCE [LARGE SCALE GENOMIC DNA]</scope>
    <source>
        <strain evidence="6">ATCC 33500 / DSM 1411 / JCM 8866 / NBRC 14739 / NCIMB 2177 / R-4</strain>
        <strain evidence="2">CGMCC 1.2087</strain>
    </source>
</reference>
<evidence type="ECO:0000313" key="9">
    <source>
        <dbReference type="Proteomes" id="UP000299011"/>
    </source>
</evidence>
<dbReference type="Proteomes" id="UP000027075">
    <property type="component" value="Chromosome"/>
</dbReference>
<accession>I3R6D9</accession>
<name>I3R6D9_HALMT</name>
<evidence type="ECO:0000259" key="1">
    <source>
        <dbReference type="Pfam" id="PF18545"/>
    </source>
</evidence>
<sequence length="99" mass="10820">MGMSISGHESPKRTRVWYDCERDESVSEAILTATSEHKACEPTELAPLGEYADTDALDTLFGAESSFSPSLSNGNLEFEYDDVVVKVDTMGVVEIIDPD</sequence>
<dbReference type="EMBL" id="AOLO01000010">
    <property type="protein sequence ID" value="ELZ99763.1"/>
    <property type="molecule type" value="Genomic_DNA"/>
</dbReference>
<dbReference type="EMBL" id="CP007551">
    <property type="protein sequence ID" value="AHZ23184.1"/>
    <property type="molecule type" value="Genomic_DNA"/>
</dbReference>
<organism evidence="2 6">
    <name type="scientific">Haloferax mediterranei (strain ATCC 33500 / DSM 1411 / JCM 8866 / NBRC 14739 / NCIMB 2177 / R-4)</name>
    <name type="common">Halobacterium mediterranei</name>
    <dbReference type="NCBI Taxonomy" id="523841"/>
    <lineage>
        <taxon>Archaea</taxon>
        <taxon>Methanobacteriati</taxon>
        <taxon>Methanobacteriota</taxon>
        <taxon>Stenosarchaea group</taxon>
        <taxon>Halobacteria</taxon>
        <taxon>Halobacteriales</taxon>
        <taxon>Haloferacaceae</taxon>
        <taxon>Haloferax</taxon>
    </lineage>
</organism>
<proteinExistence type="predicted"/>
<dbReference type="KEGG" id="hme:HFX_2108"/>
<evidence type="ECO:0000313" key="7">
    <source>
        <dbReference type="Proteomes" id="UP000011603"/>
    </source>
</evidence>
<evidence type="ECO:0000313" key="4">
    <source>
        <dbReference type="EMBL" id="ELZ99763.1"/>
    </source>
</evidence>